<proteinExistence type="predicted"/>
<dbReference type="PANTHER" id="PTHR30399:SF1">
    <property type="entry name" value="UTP PYROPHOSPHATASE"/>
    <property type="match status" value="1"/>
</dbReference>
<name>A0ABX7Q6T8_9BACT</name>
<dbReference type="RefSeq" id="WP_207164685.1">
    <property type="nucleotide sequence ID" value="NZ_CP071382.1"/>
</dbReference>
<organism evidence="2 3">
    <name type="scientific">Geobacter benzoatilyticus</name>
    <dbReference type="NCBI Taxonomy" id="2815309"/>
    <lineage>
        <taxon>Bacteria</taxon>
        <taxon>Pseudomonadati</taxon>
        <taxon>Thermodesulfobacteriota</taxon>
        <taxon>Desulfuromonadia</taxon>
        <taxon>Geobacterales</taxon>
        <taxon>Geobacteraceae</taxon>
        <taxon>Geobacter</taxon>
    </lineage>
</organism>
<dbReference type="Pfam" id="PF01863">
    <property type="entry name" value="YgjP-like"/>
    <property type="match status" value="1"/>
</dbReference>
<evidence type="ECO:0000259" key="1">
    <source>
        <dbReference type="Pfam" id="PF01863"/>
    </source>
</evidence>
<gene>
    <name evidence="2" type="ORF">JZM60_06480</name>
</gene>
<feature type="domain" description="YgjP-like metallopeptidase" evidence="1">
    <location>
        <begin position="23"/>
        <end position="231"/>
    </location>
</feature>
<dbReference type="InterPro" id="IPR053136">
    <property type="entry name" value="UTP_pyrophosphatase-like"/>
</dbReference>
<protein>
    <submittedName>
        <fullName evidence="2">M48 family metallopeptidase</fullName>
    </submittedName>
</protein>
<dbReference type="CDD" id="cd07344">
    <property type="entry name" value="M48_yhfN_like"/>
    <property type="match status" value="1"/>
</dbReference>
<evidence type="ECO:0000313" key="3">
    <source>
        <dbReference type="Proteomes" id="UP000663651"/>
    </source>
</evidence>
<sequence>MSSCMVTYGRESIPFTVLFSARKTLAIAVLPDSRVVVKAPLGAELEDIRQRVGKRSRWILRQLQYFQQFDPRMTQRNFVGGETHLYLGRQFRLKFIEGELETVRLSGGFFWIQMAGSPDSEKAKMLLNRWYAEKADGMFQVSFDRCWPRFEKLGLMKPRMQTRYLKKRWGSLSRGGLLSLNVDLIRAPRECIDYVVTHELCHLKYHDHSSEFYRLLERMMPDWERRKHKLEMALA</sequence>
<reference evidence="2 3" key="1">
    <citation type="submission" date="2021-03" db="EMBL/GenBank/DDBJ databases">
        <title>Geobacter metallireducens gen. nov. sp. nov., a microorganism capable of coupling the complete oxidation of organic compounds to the reduction of iron and other metals.</title>
        <authorList>
            <person name="Li Y."/>
        </authorList>
    </citation>
    <scope>NUCLEOTIDE SEQUENCE [LARGE SCALE GENOMIC DNA]</scope>
    <source>
        <strain evidence="2 3">Jerry-YX</strain>
    </source>
</reference>
<keyword evidence="3" id="KW-1185">Reference proteome</keyword>
<dbReference type="Proteomes" id="UP000663651">
    <property type="component" value="Chromosome"/>
</dbReference>
<dbReference type="EMBL" id="CP071382">
    <property type="protein sequence ID" value="QSV46907.1"/>
    <property type="molecule type" value="Genomic_DNA"/>
</dbReference>
<dbReference type="InterPro" id="IPR002725">
    <property type="entry name" value="YgjP-like_metallopeptidase"/>
</dbReference>
<dbReference type="Gene3D" id="3.30.2010.10">
    <property type="entry name" value="Metalloproteases ('zincins'), catalytic domain"/>
    <property type="match status" value="1"/>
</dbReference>
<accession>A0ABX7Q6T8</accession>
<dbReference type="PANTHER" id="PTHR30399">
    <property type="entry name" value="UNCHARACTERIZED PROTEIN YGJP"/>
    <property type="match status" value="1"/>
</dbReference>
<evidence type="ECO:0000313" key="2">
    <source>
        <dbReference type="EMBL" id="QSV46907.1"/>
    </source>
</evidence>